<dbReference type="OrthoDB" id="5297065at2"/>
<keyword evidence="4" id="KW-0106">Calcium</keyword>
<evidence type="ECO:0000256" key="5">
    <source>
        <dbReference type="ARBA" id="ARBA00022882"/>
    </source>
</evidence>
<dbReference type="GO" id="GO:0008331">
    <property type="term" value="F:high voltage-gated calcium channel activity"/>
    <property type="evidence" value="ECO:0007669"/>
    <property type="project" value="TreeGrafter"/>
</dbReference>
<keyword evidence="9" id="KW-0325">Glycoprotein</keyword>
<feature type="domain" description="Ion transport" evidence="13">
    <location>
        <begin position="12"/>
        <end position="240"/>
    </location>
</feature>
<dbReference type="PANTHER" id="PTHR45628:SF7">
    <property type="entry name" value="VOLTAGE-DEPENDENT CALCIUM CHANNEL TYPE A SUBUNIT ALPHA-1"/>
    <property type="match status" value="1"/>
</dbReference>
<dbReference type="Proteomes" id="UP000321580">
    <property type="component" value="Unassembled WGS sequence"/>
</dbReference>
<dbReference type="Gene3D" id="1.10.287.70">
    <property type="match status" value="1"/>
</dbReference>
<dbReference type="RefSeq" id="WP_147168783.1">
    <property type="nucleotide sequence ID" value="NZ_VOOR01000044.1"/>
</dbReference>
<accession>A0A5C6RI71</accession>
<dbReference type="GO" id="GO:0098703">
    <property type="term" value="P:calcium ion import across plasma membrane"/>
    <property type="evidence" value="ECO:0007669"/>
    <property type="project" value="TreeGrafter"/>
</dbReference>
<evidence type="ECO:0000256" key="1">
    <source>
        <dbReference type="ARBA" id="ARBA00004141"/>
    </source>
</evidence>
<feature type="coiled-coil region" evidence="11">
    <location>
        <begin position="237"/>
        <end position="271"/>
    </location>
</feature>
<name>A0A5C6RI71_9BACT</name>
<keyword evidence="15" id="KW-1185">Reference proteome</keyword>
<keyword evidence="6 12" id="KW-1133">Transmembrane helix</keyword>
<dbReference type="Pfam" id="PF00520">
    <property type="entry name" value="Ion_trans"/>
    <property type="match status" value="1"/>
</dbReference>
<dbReference type="PANTHER" id="PTHR45628">
    <property type="entry name" value="VOLTAGE-DEPENDENT CALCIUM CHANNEL TYPE A SUBUNIT ALPHA-1"/>
    <property type="match status" value="1"/>
</dbReference>
<keyword evidence="7" id="KW-0406">Ion transport</keyword>
<evidence type="ECO:0000256" key="11">
    <source>
        <dbReference type="SAM" id="Coils"/>
    </source>
</evidence>
<evidence type="ECO:0000256" key="7">
    <source>
        <dbReference type="ARBA" id="ARBA00023065"/>
    </source>
</evidence>
<evidence type="ECO:0000256" key="12">
    <source>
        <dbReference type="SAM" id="Phobius"/>
    </source>
</evidence>
<evidence type="ECO:0000256" key="9">
    <source>
        <dbReference type="ARBA" id="ARBA00023180"/>
    </source>
</evidence>
<evidence type="ECO:0000313" key="14">
    <source>
        <dbReference type="EMBL" id="TXB61813.1"/>
    </source>
</evidence>
<keyword evidence="8 12" id="KW-0472">Membrane</keyword>
<dbReference type="InterPro" id="IPR050599">
    <property type="entry name" value="VDCC_alpha-1_subunit"/>
</dbReference>
<comment type="caution">
    <text evidence="14">The sequence shown here is derived from an EMBL/GenBank/DDBJ whole genome shotgun (WGS) entry which is preliminary data.</text>
</comment>
<keyword evidence="10" id="KW-0407">Ion channel</keyword>
<evidence type="ECO:0000256" key="2">
    <source>
        <dbReference type="ARBA" id="ARBA00022448"/>
    </source>
</evidence>
<evidence type="ECO:0000313" key="15">
    <source>
        <dbReference type="Proteomes" id="UP000321580"/>
    </source>
</evidence>
<feature type="transmembrane region" description="Helical" evidence="12">
    <location>
        <begin position="12"/>
        <end position="30"/>
    </location>
</feature>
<dbReference type="SUPFAM" id="SSF81324">
    <property type="entry name" value="Voltage-gated potassium channels"/>
    <property type="match status" value="1"/>
</dbReference>
<keyword evidence="11" id="KW-0175">Coiled coil</keyword>
<proteinExistence type="predicted"/>
<evidence type="ECO:0000256" key="4">
    <source>
        <dbReference type="ARBA" id="ARBA00022837"/>
    </source>
</evidence>
<feature type="transmembrane region" description="Helical" evidence="12">
    <location>
        <begin position="42"/>
        <end position="59"/>
    </location>
</feature>
<protein>
    <submittedName>
        <fullName evidence="14">Ion transporter</fullName>
    </submittedName>
</protein>
<evidence type="ECO:0000259" key="13">
    <source>
        <dbReference type="Pfam" id="PF00520"/>
    </source>
</evidence>
<dbReference type="InterPro" id="IPR027359">
    <property type="entry name" value="Volt_channel_dom_sf"/>
</dbReference>
<keyword evidence="5" id="KW-0851">Voltage-gated channel</keyword>
<dbReference type="Gene3D" id="1.20.120.350">
    <property type="entry name" value="Voltage-gated potassium channels. Chain C"/>
    <property type="match status" value="1"/>
</dbReference>
<keyword evidence="2" id="KW-0813">Transport</keyword>
<sequence length="274" mass="31178">MLKRFFLSERNMMGAILLNAVVLFLLYFPAYKHNDWLERIDHLFILFFLLEAGVKMYILKPKVYFADSWNRFDLVIVLGSIPALLVQVIPVPDTSLLIILRLFRLVRLIRFIRFVPHLGKVISGLGRALQASVFVLLALVFLNLLLAIFTCHFFADIAPGYFGDPLISAYSIFQMFTVEGWNEIPADIAAALRDREKNGEAVMRTDVLIGLTRLYFVLVVLLGGVFGMSLANAVFVDEMTMDNNDALEDKIDGLKEEIQELKAMLRNQANDKKL</sequence>
<feature type="transmembrane region" description="Helical" evidence="12">
    <location>
        <begin position="71"/>
        <end position="89"/>
    </location>
</feature>
<gene>
    <name evidence="14" type="ORF">FRY97_17075</name>
</gene>
<evidence type="ECO:0000256" key="3">
    <source>
        <dbReference type="ARBA" id="ARBA00022692"/>
    </source>
</evidence>
<evidence type="ECO:0000256" key="6">
    <source>
        <dbReference type="ARBA" id="ARBA00022989"/>
    </source>
</evidence>
<dbReference type="AlphaFoldDB" id="A0A5C6RI71"/>
<dbReference type="EMBL" id="VOOR01000044">
    <property type="protein sequence ID" value="TXB61813.1"/>
    <property type="molecule type" value="Genomic_DNA"/>
</dbReference>
<evidence type="ECO:0000256" key="8">
    <source>
        <dbReference type="ARBA" id="ARBA00023136"/>
    </source>
</evidence>
<dbReference type="InterPro" id="IPR005821">
    <property type="entry name" value="Ion_trans_dom"/>
</dbReference>
<feature type="transmembrane region" description="Helical" evidence="12">
    <location>
        <begin position="133"/>
        <end position="155"/>
    </location>
</feature>
<reference evidence="14 15" key="1">
    <citation type="submission" date="2019-08" db="EMBL/GenBank/DDBJ databases">
        <title>Genome of Phaeodactylibacter luteus.</title>
        <authorList>
            <person name="Bowman J.P."/>
        </authorList>
    </citation>
    <scope>NUCLEOTIDE SEQUENCE [LARGE SCALE GENOMIC DNA]</scope>
    <source>
        <strain evidence="14 15">KCTC 42180</strain>
    </source>
</reference>
<comment type="subcellular location">
    <subcellularLocation>
        <location evidence="1">Membrane</location>
        <topology evidence="1">Multi-pass membrane protein</topology>
    </subcellularLocation>
</comment>
<dbReference type="GO" id="GO:0005891">
    <property type="term" value="C:voltage-gated calcium channel complex"/>
    <property type="evidence" value="ECO:0007669"/>
    <property type="project" value="TreeGrafter"/>
</dbReference>
<organism evidence="14 15">
    <name type="scientific">Phaeodactylibacter luteus</name>
    <dbReference type="NCBI Taxonomy" id="1564516"/>
    <lineage>
        <taxon>Bacteria</taxon>
        <taxon>Pseudomonadati</taxon>
        <taxon>Bacteroidota</taxon>
        <taxon>Saprospiria</taxon>
        <taxon>Saprospirales</taxon>
        <taxon>Haliscomenobacteraceae</taxon>
        <taxon>Phaeodactylibacter</taxon>
    </lineage>
</organism>
<feature type="transmembrane region" description="Helical" evidence="12">
    <location>
        <begin position="214"/>
        <end position="235"/>
    </location>
</feature>
<keyword evidence="3 12" id="KW-0812">Transmembrane</keyword>
<evidence type="ECO:0000256" key="10">
    <source>
        <dbReference type="ARBA" id="ARBA00023303"/>
    </source>
</evidence>